<evidence type="ECO:0000256" key="6">
    <source>
        <dbReference type="SAM" id="Phobius"/>
    </source>
</evidence>
<evidence type="ECO:0000313" key="7">
    <source>
        <dbReference type="EMBL" id="THH02621.1"/>
    </source>
</evidence>
<dbReference type="PANTHER" id="PTHR13377:SF3">
    <property type="entry name" value="TRANSMEMBRANE PROTEIN 115"/>
    <property type="match status" value="1"/>
</dbReference>
<evidence type="ECO:0000256" key="1">
    <source>
        <dbReference type="ARBA" id="ARBA00004141"/>
    </source>
</evidence>
<dbReference type="Proteomes" id="UP000309038">
    <property type="component" value="Unassembled WGS sequence"/>
</dbReference>
<dbReference type="GO" id="GO:0005794">
    <property type="term" value="C:Golgi apparatus"/>
    <property type="evidence" value="ECO:0007669"/>
    <property type="project" value="TreeGrafter"/>
</dbReference>
<feature type="transmembrane region" description="Helical" evidence="6">
    <location>
        <begin position="58"/>
        <end position="81"/>
    </location>
</feature>
<proteinExistence type="predicted"/>
<dbReference type="InterPro" id="IPR035952">
    <property type="entry name" value="Rhomboid-like_sf"/>
</dbReference>
<evidence type="ECO:0000313" key="8">
    <source>
        <dbReference type="Proteomes" id="UP000309038"/>
    </source>
</evidence>
<evidence type="ECO:0000256" key="5">
    <source>
        <dbReference type="SAM" id="MobiDB-lite"/>
    </source>
</evidence>
<evidence type="ECO:0008006" key="9">
    <source>
        <dbReference type="Google" id="ProtNLM"/>
    </source>
</evidence>
<feature type="transmembrane region" description="Helical" evidence="6">
    <location>
        <begin position="21"/>
        <end position="38"/>
    </location>
</feature>
<evidence type="ECO:0000256" key="2">
    <source>
        <dbReference type="ARBA" id="ARBA00022692"/>
    </source>
</evidence>
<feature type="compositionally biased region" description="Low complexity" evidence="5">
    <location>
        <begin position="299"/>
        <end position="324"/>
    </location>
</feature>
<keyword evidence="3 6" id="KW-1133">Transmembrane helix</keyword>
<name>A0A4S4KW55_9APHY</name>
<dbReference type="Gene3D" id="1.20.1540.10">
    <property type="entry name" value="Rhomboid-like"/>
    <property type="match status" value="1"/>
</dbReference>
<dbReference type="InterPro" id="IPR013861">
    <property type="entry name" value="TMEM115/Pdh1/Rbl19"/>
</dbReference>
<protein>
    <recommendedName>
        <fullName evidence="9">Eukaryotic integral membrane protein</fullName>
    </recommendedName>
</protein>
<dbReference type="GO" id="GO:0016020">
    <property type="term" value="C:membrane"/>
    <property type="evidence" value="ECO:0007669"/>
    <property type="project" value="UniProtKB-SubCell"/>
</dbReference>
<gene>
    <name evidence="7" type="ORF">EW026_g314</name>
</gene>
<dbReference type="FunFam" id="1.20.1540.10:FF:000004">
    <property type="entry name" value="Transmembrane protein 115"/>
    <property type="match status" value="1"/>
</dbReference>
<keyword evidence="4 6" id="KW-0472">Membrane</keyword>
<dbReference type="SUPFAM" id="SSF144091">
    <property type="entry name" value="Rhomboid-like"/>
    <property type="match status" value="1"/>
</dbReference>
<feature type="transmembrane region" description="Helical" evidence="6">
    <location>
        <begin position="135"/>
        <end position="154"/>
    </location>
</feature>
<reference evidence="7 8" key="1">
    <citation type="submission" date="2019-02" db="EMBL/GenBank/DDBJ databases">
        <title>Genome sequencing of the rare red list fungi Phlebia centrifuga.</title>
        <authorList>
            <person name="Buettner E."/>
            <person name="Kellner H."/>
        </authorList>
    </citation>
    <scope>NUCLEOTIDE SEQUENCE [LARGE SCALE GENOMIC DNA]</scope>
    <source>
        <strain evidence="7 8">DSM 108282</strain>
    </source>
</reference>
<comment type="subcellular location">
    <subcellularLocation>
        <location evidence="1">Membrane</location>
        <topology evidence="1">Multi-pass membrane protein</topology>
    </subcellularLocation>
</comment>
<dbReference type="PANTHER" id="PTHR13377">
    <property type="entry name" value="PLACENTAL PROTEIN 6"/>
    <property type="match status" value="1"/>
</dbReference>
<dbReference type="GO" id="GO:0006890">
    <property type="term" value="P:retrograde vesicle-mediated transport, Golgi to endoplasmic reticulum"/>
    <property type="evidence" value="ECO:0007669"/>
    <property type="project" value="InterPro"/>
</dbReference>
<dbReference type="Pfam" id="PF08551">
    <property type="entry name" value="DUF1751"/>
    <property type="match status" value="1"/>
</dbReference>
<dbReference type="SMART" id="SM01160">
    <property type="entry name" value="DUF1751"/>
    <property type="match status" value="1"/>
</dbReference>
<evidence type="ECO:0000256" key="4">
    <source>
        <dbReference type="ARBA" id="ARBA00023136"/>
    </source>
</evidence>
<evidence type="ECO:0000256" key="3">
    <source>
        <dbReference type="ARBA" id="ARBA00022989"/>
    </source>
</evidence>
<organism evidence="7 8">
    <name type="scientific">Hermanssonia centrifuga</name>
    <dbReference type="NCBI Taxonomy" id="98765"/>
    <lineage>
        <taxon>Eukaryota</taxon>
        <taxon>Fungi</taxon>
        <taxon>Dikarya</taxon>
        <taxon>Basidiomycota</taxon>
        <taxon>Agaricomycotina</taxon>
        <taxon>Agaricomycetes</taxon>
        <taxon>Polyporales</taxon>
        <taxon>Meruliaceae</taxon>
        <taxon>Hermanssonia</taxon>
    </lineage>
</organism>
<dbReference type="EMBL" id="SGPJ01000004">
    <property type="protein sequence ID" value="THH02621.1"/>
    <property type="molecule type" value="Genomic_DNA"/>
</dbReference>
<keyword evidence="2 6" id="KW-0812">Transmembrane</keyword>
<feature type="transmembrane region" description="Helical" evidence="6">
    <location>
        <begin position="93"/>
        <end position="115"/>
    </location>
</feature>
<comment type="caution">
    <text evidence="7">The sequence shown here is derived from an EMBL/GenBank/DDBJ whole genome shotgun (WGS) entry which is preliminary data.</text>
</comment>
<feature type="transmembrane region" description="Helical" evidence="6">
    <location>
        <begin position="175"/>
        <end position="206"/>
    </location>
</feature>
<sequence length="349" mass="38243">MAVLSSAPLQFVASIPAVTRAFTAATVLLSLVYYWLLWTGDQDFSVPYLVLVPGSSIFYPWTFVTSAFVETSVLELIFTLITIPASLRYLERLWGAVETLKFVVVTIAVSNIIAFGLNWLEFMVLRNPVFLYGQWYHGQMALQIGVLVAFTQIIPEHQVQLFGMLKARVKTLPMAYVTLSTVMCIVGFQCPWIVIQFGWLVSWVWLRFYKKNSDTMGGGPAYGDRSETFALVSWFPPFIHTPITALGNLVYSLASRFHLIPLGSSDIEAGGYSQVPGGARAEAERRRAMALKALDQRLAGGTASPATRTSTGTAAGSSRPSAASVGESNKPVPTPESVPVVKDAQDETR</sequence>
<dbReference type="AlphaFoldDB" id="A0A4S4KW55"/>
<keyword evidence="8" id="KW-1185">Reference proteome</keyword>
<feature type="region of interest" description="Disordered" evidence="5">
    <location>
        <begin position="298"/>
        <end position="349"/>
    </location>
</feature>
<accession>A0A4S4KW55</accession>